<organism evidence="3 4">
    <name type="scientific">Halococcus thailandensis JCM 13552</name>
    <dbReference type="NCBI Taxonomy" id="1227457"/>
    <lineage>
        <taxon>Archaea</taxon>
        <taxon>Methanobacteriati</taxon>
        <taxon>Methanobacteriota</taxon>
        <taxon>Stenosarchaea group</taxon>
        <taxon>Halobacteria</taxon>
        <taxon>Halobacteriales</taxon>
        <taxon>Halococcaceae</taxon>
        <taxon>Halococcus</taxon>
    </lineage>
</organism>
<dbReference type="AlphaFoldDB" id="M0NHH3"/>
<dbReference type="EMBL" id="AOMF01000033">
    <property type="protein sequence ID" value="EMA56554.1"/>
    <property type="molecule type" value="Genomic_DNA"/>
</dbReference>
<feature type="transmembrane region" description="Helical" evidence="2">
    <location>
        <begin position="396"/>
        <end position="421"/>
    </location>
</feature>
<evidence type="ECO:0000256" key="2">
    <source>
        <dbReference type="SAM" id="Phobius"/>
    </source>
</evidence>
<dbReference type="STRING" id="1227457.C451_01708"/>
<dbReference type="PATRIC" id="fig|1227457.3.peg.298"/>
<feature type="transmembrane region" description="Helical" evidence="2">
    <location>
        <begin position="478"/>
        <end position="502"/>
    </location>
</feature>
<feature type="transmembrane region" description="Helical" evidence="2">
    <location>
        <begin position="121"/>
        <end position="145"/>
    </location>
</feature>
<feature type="compositionally biased region" description="Polar residues" evidence="1">
    <location>
        <begin position="247"/>
        <end position="262"/>
    </location>
</feature>
<feature type="transmembrane region" description="Helical" evidence="2">
    <location>
        <begin position="217"/>
        <end position="235"/>
    </location>
</feature>
<sequence>MLLARGIMALFGLLFIVLLVGGAYSLGTFVGTDTFADALPFARGAILAVCGYAGFMVGIRTIQNQTTLDAPAAILTATSPAAAALGLLLSEYAVVAGIAVLPILAAAVAFAASAGSLASVVIGPVVLLTVLAFGVVVGDAIGLAIKNVVTRFAVIARFKTILGVAVFLAYLAIIWSGAADSVVGPLFGVVEATPLGWFADLALVGTADPAIGLARPVAAAATLVVGIPLLTWVIVRLDSGLWYTDPVQPSQTSSSRPTNNGATAADVEHAESSGFESSPANPERTPPSAATSETLATGLSDRLFAERVPQSVLRVAQKSWRRTYRAPRKLQYAIIPVFFLINPIQRSIQSGTVAAVLPVSIAIYGAWAAGAAFTLNPLGDEGAVLPITLTASVSGLQVLSGLVLAGVAVGAPLTGVLAAILGMLSPLSVLSAVAFGVLGVVLCVGACTIGVGIGTAFPKFERTRISRSRKVIVPSLSAFVVYSLALLVVSLPGLLAGIPLVADWVGTTLGVPQQTIPLGGLVLTVVLAVVGGWIATRSAGNTIDNYRM</sequence>
<feature type="transmembrane region" description="Helical" evidence="2">
    <location>
        <begin position="92"/>
        <end position="115"/>
    </location>
</feature>
<accession>M0NHH3</accession>
<dbReference type="eggNOG" id="arCOG06311">
    <property type="taxonomic scope" value="Archaea"/>
</dbReference>
<evidence type="ECO:0000313" key="4">
    <source>
        <dbReference type="Proteomes" id="UP000011680"/>
    </source>
</evidence>
<feature type="region of interest" description="Disordered" evidence="1">
    <location>
        <begin position="247"/>
        <end position="292"/>
    </location>
</feature>
<protein>
    <submittedName>
        <fullName evidence="3">Uncharacterized protein</fullName>
    </submittedName>
</protein>
<feature type="transmembrane region" description="Helical" evidence="2">
    <location>
        <begin position="157"/>
        <end position="178"/>
    </location>
</feature>
<keyword evidence="2" id="KW-0812">Transmembrane</keyword>
<name>M0NHH3_9EURY</name>
<feature type="transmembrane region" description="Helical" evidence="2">
    <location>
        <begin position="354"/>
        <end position="375"/>
    </location>
</feature>
<keyword evidence="2" id="KW-0472">Membrane</keyword>
<comment type="caution">
    <text evidence="3">The sequence shown here is derived from an EMBL/GenBank/DDBJ whole genome shotgun (WGS) entry which is preliminary data.</text>
</comment>
<keyword evidence="4" id="KW-1185">Reference proteome</keyword>
<evidence type="ECO:0000313" key="3">
    <source>
        <dbReference type="EMBL" id="EMA56554.1"/>
    </source>
</evidence>
<proteinExistence type="predicted"/>
<reference evidence="3 4" key="1">
    <citation type="journal article" date="2014" name="PLoS Genet.">
        <title>Phylogenetically driven sequencing of extremely halophilic archaea reveals strategies for static and dynamic osmo-response.</title>
        <authorList>
            <person name="Becker E.A."/>
            <person name="Seitzer P.M."/>
            <person name="Tritt A."/>
            <person name="Larsen D."/>
            <person name="Krusor M."/>
            <person name="Yao A.I."/>
            <person name="Wu D."/>
            <person name="Madern D."/>
            <person name="Eisen J.A."/>
            <person name="Darling A.E."/>
            <person name="Facciotti M.T."/>
        </authorList>
    </citation>
    <scope>NUCLEOTIDE SEQUENCE [LARGE SCALE GENOMIC DNA]</scope>
    <source>
        <strain evidence="3 4">JCM 13552</strain>
    </source>
</reference>
<evidence type="ECO:0000256" key="1">
    <source>
        <dbReference type="SAM" id="MobiDB-lite"/>
    </source>
</evidence>
<feature type="transmembrane region" description="Helical" evidence="2">
    <location>
        <begin position="41"/>
        <end position="59"/>
    </location>
</feature>
<dbReference type="Proteomes" id="UP000011680">
    <property type="component" value="Unassembled WGS sequence"/>
</dbReference>
<gene>
    <name evidence="3" type="ORF">C451_01708</name>
</gene>
<keyword evidence="2" id="KW-1133">Transmembrane helix</keyword>
<feature type="transmembrane region" description="Helical" evidence="2">
    <location>
        <begin position="433"/>
        <end position="457"/>
    </location>
</feature>
<feature type="transmembrane region" description="Helical" evidence="2">
    <location>
        <begin position="514"/>
        <end position="535"/>
    </location>
</feature>